<dbReference type="GO" id="GO:0005886">
    <property type="term" value="C:plasma membrane"/>
    <property type="evidence" value="ECO:0007669"/>
    <property type="project" value="UniProtKB-SubCell"/>
</dbReference>
<dbReference type="InterPro" id="IPR046357">
    <property type="entry name" value="PPIase_dom_sf"/>
</dbReference>
<dbReference type="Proteomes" id="UP000298381">
    <property type="component" value="Unassembled WGS sequence"/>
</dbReference>
<evidence type="ECO:0000313" key="10">
    <source>
        <dbReference type="EMBL" id="TFZ40753.1"/>
    </source>
</evidence>
<keyword evidence="7 8" id="KW-0697">Rotamase</keyword>
<dbReference type="InterPro" id="IPR000297">
    <property type="entry name" value="PPIase_PpiC"/>
</dbReference>
<dbReference type="AlphaFoldDB" id="A0A4Z0D790"/>
<comment type="function">
    <text evidence="7">Plays a major role in protein secretion by helping the post-translocational extracellular folding of several secreted proteins.</text>
</comment>
<dbReference type="EC" id="5.2.1.8" evidence="7"/>
<dbReference type="PANTHER" id="PTHR47245">
    <property type="entry name" value="PEPTIDYLPROLYL ISOMERASE"/>
    <property type="match status" value="1"/>
</dbReference>
<dbReference type="InterPro" id="IPR023059">
    <property type="entry name" value="Foldase_PrsA"/>
</dbReference>
<dbReference type="InterPro" id="IPR023058">
    <property type="entry name" value="PPIase_PpiC_CS"/>
</dbReference>
<name>A0A4Z0D790_9FIRM</name>
<proteinExistence type="inferred from homology"/>
<evidence type="ECO:0000256" key="7">
    <source>
        <dbReference type="HAMAP-Rule" id="MF_01145"/>
    </source>
</evidence>
<evidence type="ECO:0000256" key="2">
    <source>
        <dbReference type="ARBA" id="ARBA00006071"/>
    </source>
</evidence>
<evidence type="ECO:0000259" key="9">
    <source>
        <dbReference type="PROSITE" id="PS50198"/>
    </source>
</evidence>
<dbReference type="PROSITE" id="PS51257">
    <property type="entry name" value="PROKAR_LIPOPROTEIN"/>
    <property type="match status" value="1"/>
</dbReference>
<evidence type="ECO:0000256" key="3">
    <source>
        <dbReference type="ARBA" id="ARBA00022475"/>
    </source>
</evidence>
<evidence type="ECO:0000256" key="8">
    <source>
        <dbReference type="PROSITE-ProRule" id="PRU00278"/>
    </source>
</evidence>
<accession>A0A4Z0D790</accession>
<dbReference type="GO" id="GO:0006457">
    <property type="term" value="P:protein folding"/>
    <property type="evidence" value="ECO:0007669"/>
    <property type="project" value="UniProtKB-UniRule"/>
</dbReference>
<organism evidence="10 11">
    <name type="scientific">Soehngenia longivitae</name>
    <dbReference type="NCBI Taxonomy" id="2562294"/>
    <lineage>
        <taxon>Bacteria</taxon>
        <taxon>Bacillati</taxon>
        <taxon>Bacillota</taxon>
        <taxon>Tissierellia</taxon>
        <taxon>Tissierellales</taxon>
        <taxon>Tissierellaceae</taxon>
        <taxon>Soehngenia</taxon>
    </lineage>
</organism>
<evidence type="ECO:0000256" key="1">
    <source>
        <dbReference type="ARBA" id="ARBA00004193"/>
    </source>
</evidence>
<gene>
    <name evidence="7" type="primary">prsA</name>
    <name evidence="10" type="ORF">E4100_04135</name>
</gene>
<protein>
    <recommendedName>
        <fullName evidence="7">Foldase protein PrsA</fullName>
        <ecNumber evidence="7">5.2.1.8</ecNumber>
    </recommendedName>
</protein>
<feature type="domain" description="PpiC" evidence="9">
    <location>
        <begin position="155"/>
        <end position="245"/>
    </location>
</feature>
<dbReference type="SUPFAM" id="SSF54534">
    <property type="entry name" value="FKBP-like"/>
    <property type="match status" value="1"/>
</dbReference>
<keyword evidence="6 7" id="KW-0449">Lipoprotein</keyword>
<keyword evidence="3 7" id="KW-1003">Cell membrane</keyword>
<dbReference type="PROSITE" id="PS01096">
    <property type="entry name" value="PPIC_PPIASE_1"/>
    <property type="match status" value="1"/>
</dbReference>
<evidence type="ECO:0000256" key="6">
    <source>
        <dbReference type="ARBA" id="ARBA00023288"/>
    </source>
</evidence>
<dbReference type="InterPro" id="IPR050245">
    <property type="entry name" value="PrsA_foldase"/>
</dbReference>
<keyword evidence="7 8" id="KW-0413">Isomerase</keyword>
<evidence type="ECO:0000256" key="5">
    <source>
        <dbReference type="ARBA" id="ARBA00023139"/>
    </source>
</evidence>
<dbReference type="EMBL" id="SRIB01000004">
    <property type="protein sequence ID" value="TFZ40753.1"/>
    <property type="molecule type" value="Genomic_DNA"/>
</dbReference>
<evidence type="ECO:0000256" key="4">
    <source>
        <dbReference type="ARBA" id="ARBA00023136"/>
    </source>
</evidence>
<comment type="caution">
    <text evidence="10">The sequence shown here is derived from an EMBL/GenBank/DDBJ whole genome shotgun (WGS) entry which is preliminary data.</text>
</comment>
<dbReference type="HAMAP" id="MF_01145">
    <property type="entry name" value="Foldase_PrsA"/>
    <property type="match status" value="1"/>
</dbReference>
<dbReference type="GO" id="GO:0003755">
    <property type="term" value="F:peptidyl-prolyl cis-trans isomerase activity"/>
    <property type="evidence" value="ECO:0007669"/>
    <property type="project" value="UniProtKB-UniRule"/>
</dbReference>
<dbReference type="OrthoDB" id="14196at2"/>
<comment type="similarity">
    <text evidence="2 7">Belongs to the PrsA family.</text>
</comment>
<reference evidence="10 11" key="1">
    <citation type="submission" date="2019-03" db="EMBL/GenBank/DDBJ databases">
        <title>Draft genome sequence data and analysis of a Fermenting Bacterium, Soehngenia longevitae strain 1933PT, isolated from petroleum reservoir in Azerbaijan.</title>
        <authorList>
            <person name="Grouzdev D.S."/>
            <person name="Bidzhieva S.K."/>
            <person name="Sokolova D.S."/>
            <person name="Tourova T.P."/>
            <person name="Poltaraus A.B."/>
            <person name="Nazina T.N."/>
        </authorList>
    </citation>
    <scope>NUCLEOTIDE SEQUENCE [LARGE SCALE GENOMIC DNA]</scope>
    <source>
        <strain evidence="10 11">1933P</strain>
    </source>
</reference>
<dbReference type="Gene3D" id="3.10.50.40">
    <property type="match status" value="1"/>
</dbReference>
<keyword evidence="4 7" id="KW-0472">Membrane</keyword>
<dbReference type="InterPro" id="IPR027304">
    <property type="entry name" value="Trigger_fact/SurA_dom_sf"/>
</dbReference>
<dbReference type="RefSeq" id="WP_135270779.1">
    <property type="nucleotide sequence ID" value="NZ_SRIB01000004.1"/>
</dbReference>
<dbReference type="SUPFAM" id="SSF109998">
    <property type="entry name" value="Triger factor/SurA peptide-binding domain-like"/>
    <property type="match status" value="1"/>
</dbReference>
<evidence type="ECO:0000313" key="11">
    <source>
        <dbReference type="Proteomes" id="UP000298381"/>
    </source>
</evidence>
<dbReference type="PANTHER" id="PTHR47245:SF2">
    <property type="entry name" value="PEPTIDYL-PROLYL CIS-TRANS ISOMERASE HP_0175-RELATED"/>
    <property type="match status" value="1"/>
</dbReference>
<dbReference type="PROSITE" id="PS50198">
    <property type="entry name" value="PPIC_PPIASE_2"/>
    <property type="match status" value="1"/>
</dbReference>
<sequence length="294" mass="33458">MKFNAKKLVVLLLLISITSILLIGCSSSSSDEIVAEVNDVKITKEEFYDYLVSQNGDEALNALILDKIIELELEENNIEITQDQIDAEYQKAVESYGDEATMEQALAYYGYTKDEFLKNIKMNLSIEALIEPSITITDEEIEAYFEENKDDFNEAEQVKASHILLDTEEEAKDVLAKIQSGDSFEDLAKEYSTDTATATNGGDLGYFTKDEMVEEFSNAAFSLNKDEISEPIKTTYGYHIIKVTDKKEAKVATLEDSKEEIREILKDQKIQEQYPTWYQNVQTKYTIKNNLKTN</sequence>
<keyword evidence="11" id="KW-1185">Reference proteome</keyword>
<dbReference type="Pfam" id="PF13616">
    <property type="entry name" value="Rotamase_3"/>
    <property type="match status" value="1"/>
</dbReference>
<keyword evidence="5 7" id="KW-0564">Palmitate</keyword>
<comment type="catalytic activity">
    <reaction evidence="7">
        <text>[protein]-peptidylproline (omega=180) = [protein]-peptidylproline (omega=0)</text>
        <dbReference type="Rhea" id="RHEA:16237"/>
        <dbReference type="Rhea" id="RHEA-COMP:10747"/>
        <dbReference type="Rhea" id="RHEA-COMP:10748"/>
        <dbReference type="ChEBI" id="CHEBI:83833"/>
        <dbReference type="ChEBI" id="CHEBI:83834"/>
        <dbReference type="EC" id="5.2.1.8"/>
    </reaction>
</comment>
<dbReference type="Gene3D" id="1.10.4030.10">
    <property type="entry name" value="Porin chaperone SurA, peptide-binding domain"/>
    <property type="match status" value="1"/>
</dbReference>
<comment type="subcellular location">
    <subcellularLocation>
        <location evidence="1 7">Cell membrane</location>
        <topology evidence="1 7">Lipid-anchor</topology>
    </subcellularLocation>
</comment>
<keyword evidence="7" id="KW-0732">Signal</keyword>